<keyword evidence="1" id="KW-0472">Membrane</keyword>
<dbReference type="AlphaFoldDB" id="A0AAF1KPI8"/>
<accession>A0AAF1KPI8</accession>
<name>A0AAF1KPI8_9PROT</name>
<reference evidence="2" key="1">
    <citation type="submission" date="2020-01" db="EMBL/GenBank/DDBJ databases">
        <authorList>
            <person name="Rat A."/>
        </authorList>
    </citation>
    <scope>NUCLEOTIDE SEQUENCE</scope>
    <source>
        <strain evidence="2">LMG 28251</strain>
    </source>
</reference>
<evidence type="ECO:0000313" key="2">
    <source>
        <dbReference type="EMBL" id="MBR0656023.1"/>
    </source>
</evidence>
<sequence length="143" mass="15668">MMPEPTSPLKQWRPPVVGASTLPPFGTMIGRGLRNRCPYCGEGKVFRGYLKVVPACSVCGAPLGRLRADDAPPYFTILLVGHLVVPAVFMVERAYQPPMWLHMAVWLPLFTILCMIALRPIKGAVVGWMFRLGMADQADAADG</sequence>
<reference evidence="2" key="2">
    <citation type="journal article" date="2021" name="Syst. Appl. Microbiol.">
        <title>Roseomonas hellenica sp. nov., isolated from roots of wild-growing Alkanna tinctoria.</title>
        <authorList>
            <person name="Rat A."/>
            <person name="Naranjo H.D."/>
            <person name="Lebbe L."/>
            <person name="Cnockaert M."/>
            <person name="Krigas N."/>
            <person name="Grigoriadou K."/>
            <person name="Maloupa E."/>
            <person name="Willems A."/>
        </authorList>
    </citation>
    <scope>NUCLEOTIDE SEQUENCE</scope>
    <source>
        <strain evidence="2">LMG 28251</strain>
    </source>
</reference>
<evidence type="ECO:0000313" key="3">
    <source>
        <dbReference type="Proteomes" id="UP001196068"/>
    </source>
</evidence>
<dbReference type="InterPro" id="IPR009325">
    <property type="entry name" value="DUF983"/>
</dbReference>
<proteinExistence type="predicted"/>
<organism evidence="2 3">
    <name type="scientific">Plastoroseomonas arctica</name>
    <dbReference type="NCBI Taxonomy" id="1509237"/>
    <lineage>
        <taxon>Bacteria</taxon>
        <taxon>Pseudomonadati</taxon>
        <taxon>Pseudomonadota</taxon>
        <taxon>Alphaproteobacteria</taxon>
        <taxon>Acetobacterales</taxon>
        <taxon>Acetobacteraceae</taxon>
        <taxon>Plastoroseomonas</taxon>
    </lineage>
</organism>
<feature type="transmembrane region" description="Helical" evidence="1">
    <location>
        <begin position="74"/>
        <end position="91"/>
    </location>
</feature>
<gene>
    <name evidence="2" type="ORF">GXW79_13150</name>
</gene>
<feature type="transmembrane region" description="Helical" evidence="1">
    <location>
        <begin position="103"/>
        <end position="121"/>
    </location>
</feature>
<dbReference type="EMBL" id="JAAEDH010000014">
    <property type="protein sequence ID" value="MBR0656023.1"/>
    <property type="molecule type" value="Genomic_DNA"/>
</dbReference>
<keyword evidence="3" id="KW-1185">Reference proteome</keyword>
<dbReference type="Pfam" id="PF06170">
    <property type="entry name" value="DUF983"/>
    <property type="match status" value="1"/>
</dbReference>
<keyword evidence="1" id="KW-0812">Transmembrane</keyword>
<evidence type="ECO:0000256" key="1">
    <source>
        <dbReference type="SAM" id="Phobius"/>
    </source>
</evidence>
<keyword evidence="1" id="KW-1133">Transmembrane helix</keyword>
<dbReference type="Proteomes" id="UP001196068">
    <property type="component" value="Unassembled WGS sequence"/>
</dbReference>
<protein>
    <submittedName>
        <fullName evidence="2">DUF983 domain-containing protein</fullName>
    </submittedName>
</protein>
<comment type="caution">
    <text evidence="2">The sequence shown here is derived from an EMBL/GenBank/DDBJ whole genome shotgun (WGS) entry which is preliminary data.</text>
</comment>